<protein>
    <recommendedName>
        <fullName evidence="2">Outer membrane protein beta-barrel domain-containing protein</fullName>
    </recommendedName>
</protein>
<dbReference type="Pfam" id="PF13568">
    <property type="entry name" value="OMP_b-brl_2"/>
    <property type="match status" value="1"/>
</dbReference>
<gene>
    <name evidence="3" type="ordered locus">Lbys_1511</name>
</gene>
<dbReference type="EMBL" id="CP002305">
    <property type="protein sequence ID" value="ADQ17224.1"/>
    <property type="molecule type" value="Genomic_DNA"/>
</dbReference>
<evidence type="ECO:0000259" key="2">
    <source>
        <dbReference type="Pfam" id="PF13568"/>
    </source>
</evidence>
<reference evidence="3 4" key="2">
    <citation type="journal article" date="2011" name="Stand. Genomic Sci.">
        <title>Complete genome sequence of Leadbetterella byssophila type strain (4M15).</title>
        <authorList>
            <person name="Abt B."/>
            <person name="Teshima H."/>
            <person name="Lucas S."/>
            <person name="Lapidus A."/>
            <person name="Del Rio T.G."/>
            <person name="Nolan M."/>
            <person name="Tice H."/>
            <person name="Cheng J.F."/>
            <person name="Pitluck S."/>
            <person name="Liolios K."/>
            <person name="Pagani I."/>
            <person name="Ivanova N."/>
            <person name="Mavromatis K."/>
            <person name="Pati A."/>
            <person name="Tapia R."/>
            <person name="Han C."/>
            <person name="Goodwin L."/>
            <person name="Chen A."/>
            <person name="Palaniappan K."/>
            <person name="Land M."/>
            <person name="Hauser L."/>
            <person name="Chang Y.J."/>
            <person name="Jeffries C.D."/>
            <person name="Rohde M."/>
            <person name="Goker M."/>
            <person name="Tindall B.J."/>
            <person name="Detter J.C."/>
            <person name="Woyke T."/>
            <person name="Bristow J."/>
            <person name="Eisen J.A."/>
            <person name="Markowitz V."/>
            <person name="Hugenholtz P."/>
            <person name="Klenk H.P."/>
            <person name="Kyrpides N.C."/>
        </authorList>
    </citation>
    <scope>NUCLEOTIDE SEQUENCE [LARGE SCALE GENOMIC DNA]</scope>
    <source>
        <strain evidence="4">DSM 17132 / JCM 16389 / KACC 11308 / NBRC 106382 / 4M15</strain>
    </source>
</reference>
<dbReference type="OrthoDB" id="1001536at2"/>
<keyword evidence="4" id="KW-1185">Reference proteome</keyword>
<evidence type="ECO:0000313" key="4">
    <source>
        <dbReference type="Proteomes" id="UP000007435"/>
    </source>
</evidence>
<name>E4RXI9_LEAB4</name>
<keyword evidence="1" id="KW-0732">Signal</keyword>
<sequence length="199" mass="21712">MKKLFLVLSTIFFAHAASAQFALGIKGGINLNKIHTESGSLGNAIEESLDSKTGFSGGLFARIGDGIYLQPEILYTERNGKVMVSNAGHDIKIKNIDIPVLVGIKLFDVLRVNAGPVATLKLKEEHTFLNNVTTTLKEKDAFKNATFGYQLGAGLTFGRLDIDVRKEGSLGSISSKHFQDDKFNQKTDGWQLTLGLRIL</sequence>
<feature type="signal peptide" evidence="1">
    <location>
        <begin position="1"/>
        <end position="19"/>
    </location>
</feature>
<proteinExistence type="predicted"/>
<feature type="chain" id="PRO_5003188256" description="Outer membrane protein beta-barrel domain-containing protein" evidence="1">
    <location>
        <begin position="20"/>
        <end position="199"/>
    </location>
</feature>
<dbReference type="KEGG" id="lby:Lbys_1511"/>
<dbReference type="InterPro" id="IPR025665">
    <property type="entry name" value="Beta-barrel_OMP_2"/>
</dbReference>
<feature type="domain" description="Outer membrane protein beta-barrel" evidence="2">
    <location>
        <begin position="19"/>
        <end position="173"/>
    </location>
</feature>
<reference key="1">
    <citation type="submission" date="2010-11" db="EMBL/GenBank/DDBJ databases">
        <title>The complete genome of Leadbetterella byssophila DSM 17132.</title>
        <authorList>
            <consortium name="US DOE Joint Genome Institute (JGI-PGF)"/>
            <person name="Lucas S."/>
            <person name="Copeland A."/>
            <person name="Lapidus A."/>
            <person name="Glavina del Rio T."/>
            <person name="Dalin E."/>
            <person name="Tice H."/>
            <person name="Bruce D."/>
            <person name="Goodwin L."/>
            <person name="Pitluck S."/>
            <person name="Kyrpides N."/>
            <person name="Mavromatis K."/>
            <person name="Ivanova N."/>
            <person name="Teshima H."/>
            <person name="Brettin T."/>
            <person name="Detter J.C."/>
            <person name="Han C."/>
            <person name="Tapia R."/>
            <person name="Land M."/>
            <person name="Hauser L."/>
            <person name="Markowitz V."/>
            <person name="Cheng J.-F."/>
            <person name="Hugenholtz P."/>
            <person name="Woyke T."/>
            <person name="Wu D."/>
            <person name="Tindall B."/>
            <person name="Pomrenke H.G."/>
            <person name="Brambilla E."/>
            <person name="Klenk H.-P."/>
            <person name="Eisen J.A."/>
        </authorList>
    </citation>
    <scope>NUCLEOTIDE SEQUENCE [LARGE SCALE GENOMIC DNA]</scope>
    <source>
        <strain>DSM 17132</strain>
    </source>
</reference>
<dbReference type="RefSeq" id="WP_013408273.1">
    <property type="nucleotide sequence ID" value="NC_014655.1"/>
</dbReference>
<organism evidence="3 4">
    <name type="scientific">Leadbetterella byssophila (strain DSM 17132 / JCM 16389 / KACC 11308 / NBRC 106382 / 4M15)</name>
    <dbReference type="NCBI Taxonomy" id="649349"/>
    <lineage>
        <taxon>Bacteria</taxon>
        <taxon>Pseudomonadati</taxon>
        <taxon>Bacteroidota</taxon>
        <taxon>Cytophagia</taxon>
        <taxon>Cytophagales</taxon>
        <taxon>Leadbetterellaceae</taxon>
        <taxon>Leadbetterella</taxon>
    </lineage>
</organism>
<evidence type="ECO:0000256" key="1">
    <source>
        <dbReference type="SAM" id="SignalP"/>
    </source>
</evidence>
<dbReference type="AlphaFoldDB" id="E4RXI9"/>
<accession>E4RXI9</accession>
<evidence type="ECO:0000313" key="3">
    <source>
        <dbReference type="EMBL" id="ADQ17224.1"/>
    </source>
</evidence>
<dbReference type="eggNOG" id="COG3637">
    <property type="taxonomic scope" value="Bacteria"/>
</dbReference>
<dbReference type="HOGENOM" id="CLU_082049_5_0_10"/>
<dbReference type="STRING" id="649349.Lbys_1511"/>
<dbReference type="Proteomes" id="UP000007435">
    <property type="component" value="Chromosome"/>
</dbReference>